<dbReference type="Gene3D" id="3.40.50.2000">
    <property type="entry name" value="Glycogen Phosphorylase B"/>
    <property type="match status" value="1"/>
</dbReference>
<sequence length="327" mass="35440">MRVGVIGPPEADEFAANIVACLPDLGVEAIALGAARRRPHGRRATNLQYAVASAAPPLDLRLQRGVLARALEAELDLVISVEGALHPEVVRALRLNGARVALWFPDHVSNLGVLRMMAAEYSRMYFKDPLLVERLVTTYGLRCSFLPEACNPAWHRPIGEPASAGGIAVVGNMYVTRVHLLNRLASAGIPLTLHGAGWPQITPAGPAASLAVQAPVHREDKSRVFRQAAGVLNNLHPAEMTSVNCRLFEATAAGGAVLCEDRQSLRDLFDVGTEVLAFANYDELVQHIKQLFDEPDLTRRVGDAAAQRALAEHTYQHRLTEILSDLA</sequence>
<dbReference type="RefSeq" id="WP_306000445.1">
    <property type="nucleotide sequence ID" value="NZ_JASNFN010000016.1"/>
</dbReference>
<gene>
    <name evidence="2" type="ORF">QOZ88_14460</name>
</gene>
<dbReference type="Proteomes" id="UP001233673">
    <property type="component" value="Unassembled WGS sequence"/>
</dbReference>
<accession>A0ABT9IE24</accession>
<reference evidence="3" key="1">
    <citation type="submission" date="2023-05" db="EMBL/GenBank/DDBJ databases">
        <title>Draft genome of Pseudofrankia sp. BMG5.37.</title>
        <authorList>
            <person name="Gtari M."/>
            <person name="Ghodhbane F."/>
            <person name="Sbissi I."/>
        </authorList>
    </citation>
    <scope>NUCLEOTIDE SEQUENCE [LARGE SCALE GENOMIC DNA]</scope>
    <source>
        <strain evidence="3">BMG 814</strain>
    </source>
</reference>
<name>A0ABT9IE24_9ACTN</name>
<comment type="caution">
    <text evidence="2">The sequence shown here is derived from an EMBL/GenBank/DDBJ whole genome shotgun (WGS) entry which is preliminary data.</text>
</comment>
<organism evidence="2 3">
    <name type="scientific">Blastococcus carthaginiensis</name>
    <dbReference type="NCBI Taxonomy" id="3050034"/>
    <lineage>
        <taxon>Bacteria</taxon>
        <taxon>Bacillati</taxon>
        <taxon>Actinomycetota</taxon>
        <taxon>Actinomycetes</taxon>
        <taxon>Geodermatophilales</taxon>
        <taxon>Geodermatophilaceae</taxon>
        <taxon>Blastococcus</taxon>
    </lineage>
</organism>
<evidence type="ECO:0000313" key="2">
    <source>
        <dbReference type="EMBL" id="MDP5183839.1"/>
    </source>
</evidence>
<proteinExistence type="predicted"/>
<dbReference type="InterPro" id="IPR055259">
    <property type="entry name" value="YkvP/CgeB_Glyco_trans-like"/>
</dbReference>
<dbReference type="EMBL" id="JASNFN010000016">
    <property type="protein sequence ID" value="MDP5183839.1"/>
    <property type="molecule type" value="Genomic_DNA"/>
</dbReference>
<protein>
    <submittedName>
        <fullName evidence="2">Glycosyltransferase</fullName>
    </submittedName>
</protein>
<evidence type="ECO:0000313" key="3">
    <source>
        <dbReference type="Proteomes" id="UP001233673"/>
    </source>
</evidence>
<dbReference type="Pfam" id="PF13524">
    <property type="entry name" value="Glyco_trans_1_2"/>
    <property type="match status" value="1"/>
</dbReference>
<keyword evidence="3" id="KW-1185">Reference proteome</keyword>
<feature type="domain" description="Spore protein YkvP/CgeB glycosyl transferase-like" evidence="1">
    <location>
        <begin position="178"/>
        <end position="323"/>
    </location>
</feature>
<dbReference type="SUPFAM" id="SSF53756">
    <property type="entry name" value="UDP-Glycosyltransferase/glycogen phosphorylase"/>
    <property type="match status" value="1"/>
</dbReference>
<evidence type="ECO:0000259" key="1">
    <source>
        <dbReference type="Pfam" id="PF13524"/>
    </source>
</evidence>